<feature type="transmembrane region" description="Helical" evidence="1">
    <location>
        <begin position="30"/>
        <end position="48"/>
    </location>
</feature>
<evidence type="ECO:0000256" key="1">
    <source>
        <dbReference type="SAM" id="Phobius"/>
    </source>
</evidence>
<evidence type="ECO:0000313" key="2">
    <source>
        <dbReference type="EMBL" id="MDE5416818.1"/>
    </source>
</evidence>
<keyword evidence="1" id="KW-0472">Membrane</keyword>
<keyword evidence="3" id="KW-1185">Reference proteome</keyword>
<gene>
    <name evidence="2" type="ORF">L3049_02275</name>
</gene>
<protein>
    <recommendedName>
        <fullName evidence="4">DUF4760 domain-containing protein</fullName>
    </recommendedName>
</protein>
<accession>A0ABT5VQP0</accession>
<dbReference type="Proteomes" id="UP001528920">
    <property type="component" value="Unassembled WGS sequence"/>
</dbReference>
<evidence type="ECO:0000313" key="3">
    <source>
        <dbReference type="Proteomes" id="UP001528920"/>
    </source>
</evidence>
<comment type="caution">
    <text evidence="2">The sequence shown here is derived from an EMBL/GenBank/DDBJ whole genome shotgun (WGS) entry which is preliminary data.</text>
</comment>
<name>A0ABT5VQP0_9BACT</name>
<reference evidence="2 3" key="1">
    <citation type="submission" date="2022-01" db="EMBL/GenBank/DDBJ databases">
        <title>Labilibaculum sp. nov, a marine bacterium isolated from Antarctica.</title>
        <authorList>
            <person name="Dai W."/>
        </authorList>
    </citation>
    <scope>NUCLEOTIDE SEQUENCE [LARGE SCALE GENOMIC DNA]</scope>
    <source>
        <strain evidence="2 3">DW002</strain>
    </source>
</reference>
<organism evidence="2 3">
    <name type="scientific">Paralabilibaculum antarcticum</name>
    <dbReference type="NCBI Taxonomy" id="2912572"/>
    <lineage>
        <taxon>Bacteria</taxon>
        <taxon>Pseudomonadati</taxon>
        <taxon>Bacteroidota</taxon>
        <taxon>Bacteroidia</taxon>
        <taxon>Marinilabiliales</taxon>
        <taxon>Marinifilaceae</taxon>
        <taxon>Paralabilibaculum</taxon>
    </lineage>
</organism>
<evidence type="ECO:0008006" key="4">
    <source>
        <dbReference type="Google" id="ProtNLM"/>
    </source>
</evidence>
<keyword evidence="1" id="KW-0812">Transmembrane</keyword>
<sequence>MKKSLLIILGIFLLAILSNTEPLKNIVSPYIHTIANLTAAGGLVALFFQFKRERDLNEADFILRINNDFMMNESMSRIYKLLEESKVEGQKENPFSQDDIIDMANYLTYFDPFYSLIERKIVKIESIDPVLAYRFYLAVNNKYMQQMLICSKDKEIAWESIYKLYSYWGKYRENLGREIWQSNHSLSKNDCYNKIVRS</sequence>
<dbReference type="RefSeq" id="WP_275108156.1">
    <property type="nucleotide sequence ID" value="NZ_JAKJSC010000001.1"/>
</dbReference>
<keyword evidence="1" id="KW-1133">Transmembrane helix</keyword>
<dbReference type="EMBL" id="JAKJSC010000001">
    <property type="protein sequence ID" value="MDE5416818.1"/>
    <property type="molecule type" value="Genomic_DNA"/>
</dbReference>
<proteinExistence type="predicted"/>